<dbReference type="PANTHER" id="PTHR42855">
    <property type="entry name" value="ABC TRANSPORTER ATP-BINDING SUBUNIT"/>
    <property type="match status" value="1"/>
</dbReference>
<evidence type="ECO:0000313" key="5">
    <source>
        <dbReference type="EMBL" id="MCO6394198.1"/>
    </source>
</evidence>
<dbReference type="EMBL" id="JAEUWV010000003">
    <property type="protein sequence ID" value="MCO6394198.1"/>
    <property type="molecule type" value="Genomic_DNA"/>
</dbReference>
<dbReference type="InterPro" id="IPR003593">
    <property type="entry name" value="AAA+_ATPase"/>
</dbReference>
<dbReference type="RefSeq" id="WP_252931112.1">
    <property type="nucleotide sequence ID" value="NZ_JAEUWV010000003.1"/>
</dbReference>
<comment type="caution">
    <text evidence="5">The sequence shown here is derived from an EMBL/GenBank/DDBJ whole genome shotgun (WGS) entry which is preliminary data.</text>
</comment>
<dbReference type="Gene3D" id="1.10.287.380">
    <property type="entry name" value="Valyl-tRNA synthetase, C-terminal domain"/>
    <property type="match status" value="1"/>
</dbReference>
<dbReference type="GO" id="GO:0003677">
    <property type="term" value="F:DNA binding"/>
    <property type="evidence" value="ECO:0007669"/>
    <property type="project" value="InterPro"/>
</dbReference>
<evidence type="ECO:0000256" key="2">
    <source>
        <dbReference type="ARBA" id="ARBA00022840"/>
    </source>
</evidence>
<dbReference type="Pfam" id="PF12848">
    <property type="entry name" value="ABC_tran_Xtn"/>
    <property type="match status" value="1"/>
</dbReference>
<feature type="region of interest" description="Disordered" evidence="3">
    <location>
        <begin position="504"/>
        <end position="533"/>
    </location>
</feature>
<keyword evidence="6" id="KW-1185">Reference proteome</keyword>
<dbReference type="InterPro" id="IPR017871">
    <property type="entry name" value="ABC_transporter-like_CS"/>
</dbReference>
<feature type="domain" description="ABC transporter" evidence="4">
    <location>
        <begin position="5"/>
        <end position="222"/>
    </location>
</feature>
<protein>
    <submittedName>
        <fullName evidence="5">ABC-F family ATP-binding cassette domain-containing protein</fullName>
    </submittedName>
</protein>
<dbReference type="InterPro" id="IPR003439">
    <property type="entry name" value="ABC_transporter-like_ATP-bd"/>
</dbReference>
<dbReference type="InterPro" id="IPR027417">
    <property type="entry name" value="P-loop_NTPase"/>
</dbReference>
<feature type="domain" description="ABC transporter" evidence="4">
    <location>
        <begin position="286"/>
        <end position="512"/>
    </location>
</feature>
<organism evidence="5 6">
    <name type="scientific">Corynebacterium lipophilum</name>
    <dbReference type="NCBI Taxonomy" id="2804918"/>
    <lineage>
        <taxon>Bacteria</taxon>
        <taxon>Bacillati</taxon>
        <taxon>Actinomycetota</taxon>
        <taxon>Actinomycetes</taxon>
        <taxon>Mycobacteriales</taxon>
        <taxon>Corynebacteriaceae</taxon>
        <taxon>Corynebacterium</taxon>
    </lineage>
</organism>
<name>A0AAW5HUT7_9CORY</name>
<dbReference type="GO" id="GO:0005524">
    <property type="term" value="F:ATP binding"/>
    <property type="evidence" value="ECO:0007669"/>
    <property type="project" value="UniProtKB-KW"/>
</dbReference>
<dbReference type="PROSITE" id="PS50893">
    <property type="entry name" value="ABC_TRANSPORTER_2"/>
    <property type="match status" value="2"/>
</dbReference>
<dbReference type="CDD" id="cd03221">
    <property type="entry name" value="ABCF_EF-3"/>
    <property type="match status" value="2"/>
</dbReference>
<keyword evidence="2 5" id="KW-0067">ATP-binding</keyword>
<dbReference type="Pfam" id="PF00005">
    <property type="entry name" value="ABC_tran"/>
    <property type="match status" value="2"/>
</dbReference>
<dbReference type="PANTHER" id="PTHR42855:SF1">
    <property type="entry name" value="ABC TRANSPORTER DOMAIN-CONTAINING PROTEIN"/>
    <property type="match status" value="1"/>
</dbReference>
<evidence type="ECO:0000259" key="4">
    <source>
        <dbReference type="PROSITE" id="PS50893"/>
    </source>
</evidence>
<dbReference type="InterPro" id="IPR032781">
    <property type="entry name" value="ABC_tran_Xtn"/>
</dbReference>
<accession>A0AAW5HUT7</accession>
<sequence>MANLINLENVSKTWGLKTLLDGVSLGIQTGDRIGIVGVNGGGKTTLLEVLTGIEAPDSGRVSHNSDLRMAVVTQRFEIQDDATVGDVVVKPLGLETYEWASNSKVREVLQGTGVAALGLDTPVGELSGGERRRVSLAAALVQDLDLVVLDEPTNHLDVEGVQWLASHLMQRKLAVVVVTHDRWFLDTVATLTWEVHDGTVDVYEGGYNDWTFARAERARQADAIEQRRQNLARKELAWLRRGAPARTSKPRYRIEAAEALIANVPPPRDKVELMAFSKQRQGNVVIEFEDVRIDAPDGRTLVDHLTWRLAPGERIGLVGVNGSGKTTLLRTLAGDYPLAAGKRIEGLTTRIGWLRQELDDLDPTRTVLDSVEDVAHYITLGKKEVSASQLAERLGFSPKRQRTPVGDLSGGERRRLQLTRVLMSEPNVLLLDEPTNDLDIDTLQELEDLLDGWPGTLVVISHDRYLIERIADTTYALFGDGTLSNLPGGITQYLEQRAAMDTQTGPLDLGEKTENSEKAAPVGEPRLSSQEEREIRKRMKALERKIATAEARAKELEAQIADMSGEDAPDFEAIGAKTQELQRTNDGRDELEMEWLELGEQLEH</sequence>
<keyword evidence="1" id="KW-0547">Nucleotide-binding</keyword>
<evidence type="ECO:0000313" key="6">
    <source>
        <dbReference type="Proteomes" id="UP001205920"/>
    </source>
</evidence>
<dbReference type="InterPro" id="IPR051309">
    <property type="entry name" value="ABCF_ATPase"/>
</dbReference>
<reference evidence="5 6" key="1">
    <citation type="submission" date="2021-01" db="EMBL/GenBank/DDBJ databases">
        <title>Identification and Characterization of Corynebacterium sp.</title>
        <authorList>
            <person name="Luo Q."/>
            <person name="Qu P."/>
            <person name="Chen Q."/>
        </authorList>
    </citation>
    <scope>NUCLEOTIDE SEQUENCE [LARGE SCALE GENOMIC DNA]</scope>
    <source>
        <strain evidence="5 6">MC-18</strain>
    </source>
</reference>
<proteinExistence type="predicted"/>
<dbReference type="SMART" id="SM00382">
    <property type="entry name" value="AAA"/>
    <property type="match status" value="2"/>
</dbReference>
<dbReference type="InterPro" id="IPR037118">
    <property type="entry name" value="Val-tRNA_synth_C_sf"/>
</dbReference>
<dbReference type="Gene3D" id="3.40.50.300">
    <property type="entry name" value="P-loop containing nucleotide triphosphate hydrolases"/>
    <property type="match status" value="2"/>
</dbReference>
<dbReference type="GO" id="GO:0016887">
    <property type="term" value="F:ATP hydrolysis activity"/>
    <property type="evidence" value="ECO:0007669"/>
    <property type="project" value="InterPro"/>
</dbReference>
<dbReference type="PROSITE" id="PS00211">
    <property type="entry name" value="ABC_TRANSPORTER_1"/>
    <property type="match status" value="1"/>
</dbReference>
<dbReference type="AlphaFoldDB" id="A0AAW5HUT7"/>
<dbReference type="Proteomes" id="UP001205920">
    <property type="component" value="Unassembled WGS sequence"/>
</dbReference>
<gene>
    <name evidence="5" type="ORF">JMN37_04250</name>
</gene>
<evidence type="ECO:0000256" key="3">
    <source>
        <dbReference type="SAM" id="MobiDB-lite"/>
    </source>
</evidence>
<evidence type="ECO:0000256" key="1">
    <source>
        <dbReference type="ARBA" id="ARBA00022741"/>
    </source>
</evidence>
<dbReference type="SUPFAM" id="SSF52540">
    <property type="entry name" value="P-loop containing nucleoside triphosphate hydrolases"/>
    <property type="match status" value="2"/>
</dbReference>